<reference evidence="13 14" key="1">
    <citation type="journal article" date="2011" name="Stand. Genomic Sci.">
        <title>Complete genome sequence of the gliding freshwater bacterium Fluviicola taffensis type strain (RW262).</title>
        <authorList>
            <person name="Woyke T."/>
            <person name="Chertkov O."/>
            <person name="Lapidus A."/>
            <person name="Nolan M."/>
            <person name="Lucas S."/>
            <person name="Del Rio T.G."/>
            <person name="Tice H."/>
            <person name="Cheng J.F."/>
            <person name="Tapia R."/>
            <person name="Han C."/>
            <person name="Goodwin L."/>
            <person name="Pitluck S."/>
            <person name="Liolios K."/>
            <person name="Pagani I."/>
            <person name="Ivanova N."/>
            <person name="Huntemann M."/>
            <person name="Mavromatis K."/>
            <person name="Mikhailova N."/>
            <person name="Pati A."/>
            <person name="Chen A."/>
            <person name="Palaniappan K."/>
            <person name="Land M."/>
            <person name="Hauser L."/>
            <person name="Brambilla E.M."/>
            <person name="Rohde M."/>
            <person name="Mwirichia R."/>
            <person name="Sikorski J."/>
            <person name="Tindall B.J."/>
            <person name="Goker M."/>
            <person name="Bristow J."/>
            <person name="Eisen J.A."/>
            <person name="Markowitz V."/>
            <person name="Hugenholtz P."/>
            <person name="Klenk H.P."/>
            <person name="Kyrpides N.C."/>
        </authorList>
    </citation>
    <scope>NUCLEOTIDE SEQUENCE [LARGE SCALE GENOMIC DNA]</scope>
    <source>
        <strain evidence="14">DSM 16823 / RW262 / RW262</strain>
    </source>
</reference>
<feature type="region of interest" description="Disordered" evidence="10">
    <location>
        <begin position="287"/>
        <end position="325"/>
    </location>
</feature>
<dbReference type="GO" id="GO:0098797">
    <property type="term" value="C:plasma membrane protein complex"/>
    <property type="evidence" value="ECO:0007669"/>
    <property type="project" value="TreeGrafter"/>
</dbReference>
<keyword evidence="8 11" id="KW-1133">Transmembrane helix</keyword>
<evidence type="ECO:0000256" key="3">
    <source>
        <dbReference type="ARBA" id="ARBA00022448"/>
    </source>
</evidence>
<feature type="transmembrane region" description="Helical" evidence="11">
    <location>
        <begin position="36"/>
        <end position="53"/>
    </location>
</feature>
<evidence type="ECO:0000313" key="14">
    <source>
        <dbReference type="Proteomes" id="UP000007463"/>
    </source>
</evidence>
<dbReference type="eggNOG" id="COG0810">
    <property type="taxonomic scope" value="Bacteria"/>
</dbReference>
<dbReference type="GO" id="GO:0055085">
    <property type="term" value="P:transmembrane transport"/>
    <property type="evidence" value="ECO:0007669"/>
    <property type="project" value="InterPro"/>
</dbReference>
<feature type="transmembrane region" description="Helical" evidence="11">
    <location>
        <begin position="6"/>
        <end position="24"/>
    </location>
</feature>
<evidence type="ECO:0000256" key="11">
    <source>
        <dbReference type="SAM" id="Phobius"/>
    </source>
</evidence>
<dbReference type="RefSeq" id="WP_013684845.1">
    <property type="nucleotide sequence ID" value="NC_015321.1"/>
</dbReference>
<dbReference type="HOGENOM" id="CLU_013798_1_1_10"/>
<sequence length="453" mass="51493">MTNYLWIIFEVNVVINLLFCVFKLTQRFLSFGWQRFSLLSIPLLSILAVWMKQETVSKSSWSYHIPVFELETVEISSKKYIAPSNFDYSTLLEVGYWIGVLLLSAWTIFSICKVLQVFLRAKKTKKEGFTLIELPNEAPSSFFRFIQLPAGLSEYDREIIFEHEKIHAQKLHSADRLLLETAHCLSWFNPVFLLMKKELIHIHEFEVDRIMYTKYRVGYMEFLLAYSLGTSSSIYSFTNQFMTKLTLIKRIKIMKKNSKKVLIAALALPIFAGGLTLISFTTVSDQGPQKRTENRLSDVKSKSQQIAAPEKASKATNVPKESTSVPQEKMIQFIPPIGTDEISTSEAPNSTTLQKENKAAEYPGGMEEMTKYMIANIKYPETAVKAKTTGKVYVSFVVTKDGKVTKATVKKGVSKELNNEALRVISTMPNWIPAQTDGEKVDAEMVLPVSFML</sequence>
<keyword evidence="3" id="KW-0813">Transport</keyword>
<evidence type="ECO:0000256" key="10">
    <source>
        <dbReference type="SAM" id="MobiDB-lite"/>
    </source>
</evidence>
<dbReference type="AlphaFoldDB" id="F2IAD6"/>
<keyword evidence="4" id="KW-1003">Cell membrane</keyword>
<dbReference type="InterPro" id="IPR006260">
    <property type="entry name" value="TonB/TolA_C"/>
</dbReference>
<dbReference type="OrthoDB" id="1522859at2"/>
<dbReference type="Proteomes" id="UP000007463">
    <property type="component" value="Chromosome"/>
</dbReference>
<feature type="transmembrane region" description="Helical" evidence="11">
    <location>
        <begin position="261"/>
        <end position="280"/>
    </location>
</feature>
<dbReference type="PANTHER" id="PTHR33446">
    <property type="entry name" value="PROTEIN TONB-RELATED"/>
    <property type="match status" value="1"/>
</dbReference>
<keyword evidence="5" id="KW-0997">Cell inner membrane</keyword>
<dbReference type="InterPro" id="IPR051045">
    <property type="entry name" value="TonB-dependent_transducer"/>
</dbReference>
<dbReference type="SUPFAM" id="SSF74653">
    <property type="entry name" value="TolA/TonB C-terminal domain"/>
    <property type="match status" value="1"/>
</dbReference>
<keyword evidence="14" id="KW-1185">Reference proteome</keyword>
<name>F2IAD6_FLUTR</name>
<accession>F2IAD6</accession>
<feature type="compositionally biased region" description="Basic and acidic residues" evidence="10">
    <location>
        <begin position="288"/>
        <end position="301"/>
    </location>
</feature>
<dbReference type="EMBL" id="CP002542">
    <property type="protein sequence ID" value="AEA42071.1"/>
    <property type="molecule type" value="Genomic_DNA"/>
</dbReference>
<dbReference type="eggNOG" id="COG4219">
    <property type="taxonomic scope" value="Bacteria"/>
</dbReference>
<reference evidence="14" key="2">
    <citation type="submission" date="2011-02" db="EMBL/GenBank/DDBJ databases">
        <title>The complete genome of Fluviicola taffensis DSM 16823.</title>
        <authorList>
            <consortium name="US DOE Joint Genome Institute (JGI-PGF)"/>
            <person name="Lucas S."/>
            <person name="Copeland A."/>
            <person name="Lapidus A."/>
            <person name="Bruce D."/>
            <person name="Goodwin L."/>
            <person name="Pitluck S."/>
            <person name="Kyrpides N."/>
            <person name="Mavromatis K."/>
            <person name="Ivanova N."/>
            <person name="Mikhailova N."/>
            <person name="Pagani I."/>
            <person name="Chertkov O."/>
            <person name="Detter J.C."/>
            <person name="Han C."/>
            <person name="Tapia R."/>
            <person name="Land M."/>
            <person name="Hauser L."/>
            <person name="Markowitz V."/>
            <person name="Cheng J.-F."/>
            <person name="Hugenholtz P."/>
            <person name="Woyke T."/>
            <person name="Wu D."/>
            <person name="Tindall B."/>
            <person name="Pomrenke H.G."/>
            <person name="Brambilla E."/>
            <person name="Klenk H.-P."/>
            <person name="Eisen J.A."/>
        </authorList>
    </citation>
    <scope>NUCLEOTIDE SEQUENCE [LARGE SCALE GENOMIC DNA]</scope>
    <source>
        <strain evidence="14">DSM 16823 / RW262 / RW262</strain>
    </source>
</reference>
<evidence type="ECO:0000256" key="5">
    <source>
        <dbReference type="ARBA" id="ARBA00022519"/>
    </source>
</evidence>
<feature type="compositionally biased region" description="Polar residues" evidence="10">
    <location>
        <begin position="314"/>
        <end position="325"/>
    </location>
</feature>
<evidence type="ECO:0000256" key="2">
    <source>
        <dbReference type="ARBA" id="ARBA00006555"/>
    </source>
</evidence>
<evidence type="ECO:0000256" key="4">
    <source>
        <dbReference type="ARBA" id="ARBA00022475"/>
    </source>
</evidence>
<dbReference type="Pfam" id="PF03544">
    <property type="entry name" value="TonB_C"/>
    <property type="match status" value="1"/>
</dbReference>
<dbReference type="STRING" id="755732.Fluta_0061"/>
<dbReference type="KEGG" id="fte:Fluta_0061"/>
<keyword evidence="9 11" id="KW-0472">Membrane</keyword>
<protein>
    <submittedName>
        <fullName evidence="13">TonB family protein</fullName>
    </submittedName>
</protein>
<evidence type="ECO:0000256" key="6">
    <source>
        <dbReference type="ARBA" id="ARBA00022692"/>
    </source>
</evidence>
<evidence type="ECO:0000259" key="12">
    <source>
        <dbReference type="PROSITE" id="PS52015"/>
    </source>
</evidence>
<dbReference type="Gene3D" id="3.30.1150.10">
    <property type="match status" value="1"/>
</dbReference>
<evidence type="ECO:0000256" key="1">
    <source>
        <dbReference type="ARBA" id="ARBA00004383"/>
    </source>
</evidence>
<comment type="subcellular location">
    <subcellularLocation>
        <location evidence="1">Cell inner membrane</location>
        <topology evidence="1">Single-pass membrane protein</topology>
        <orientation evidence="1">Periplasmic side</orientation>
    </subcellularLocation>
</comment>
<dbReference type="Pfam" id="PF05569">
    <property type="entry name" value="Peptidase_M56"/>
    <property type="match status" value="1"/>
</dbReference>
<dbReference type="PANTHER" id="PTHR33446:SF2">
    <property type="entry name" value="PROTEIN TONB"/>
    <property type="match status" value="1"/>
</dbReference>
<dbReference type="NCBIfam" id="TIGR01352">
    <property type="entry name" value="tonB_Cterm"/>
    <property type="match status" value="1"/>
</dbReference>
<gene>
    <name evidence="13" type="ordered locus">Fluta_0061</name>
</gene>
<proteinExistence type="inferred from homology"/>
<dbReference type="GO" id="GO:0015031">
    <property type="term" value="P:protein transport"/>
    <property type="evidence" value="ECO:0007669"/>
    <property type="project" value="UniProtKB-KW"/>
</dbReference>
<evidence type="ECO:0000313" key="13">
    <source>
        <dbReference type="EMBL" id="AEA42071.1"/>
    </source>
</evidence>
<dbReference type="InterPro" id="IPR037682">
    <property type="entry name" value="TonB_C"/>
</dbReference>
<keyword evidence="7" id="KW-0653">Protein transport</keyword>
<feature type="domain" description="TonB C-terminal" evidence="12">
    <location>
        <begin position="364"/>
        <end position="453"/>
    </location>
</feature>
<dbReference type="InterPro" id="IPR008756">
    <property type="entry name" value="Peptidase_M56"/>
</dbReference>
<keyword evidence="6 11" id="KW-0812">Transmembrane</keyword>
<comment type="similarity">
    <text evidence="2">Belongs to the TonB family.</text>
</comment>
<evidence type="ECO:0000256" key="8">
    <source>
        <dbReference type="ARBA" id="ARBA00022989"/>
    </source>
</evidence>
<feature type="transmembrane region" description="Helical" evidence="11">
    <location>
        <begin position="94"/>
        <end position="119"/>
    </location>
</feature>
<dbReference type="GO" id="GO:0031992">
    <property type="term" value="F:energy transducer activity"/>
    <property type="evidence" value="ECO:0007669"/>
    <property type="project" value="TreeGrafter"/>
</dbReference>
<evidence type="ECO:0000256" key="7">
    <source>
        <dbReference type="ARBA" id="ARBA00022927"/>
    </source>
</evidence>
<dbReference type="PROSITE" id="PS52015">
    <property type="entry name" value="TONB_CTD"/>
    <property type="match status" value="1"/>
</dbReference>
<organism evidence="13 14">
    <name type="scientific">Fluviicola taffensis (strain DSM 16823 / NCIMB 13979 / RW262)</name>
    <dbReference type="NCBI Taxonomy" id="755732"/>
    <lineage>
        <taxon>Bacteria</taxon>
        <taxon>Pseudomonadati</taxon>
        <taxon>Bacteroidota</taxon>
        <taxon>Flavobacteriia</taxon>
        <taxon>Flavobacteriales</taxon>
        <taxon>Crocinitomicaceae</taxon>
        <taxon>Fluviicola</taxon>
    </lineage>
</organism>
<evidence type="ECO:0000256" key="9">
    <source>
        <dbReference type="ARBA" id="ARBA00023136"/>
    </source>
</evidence>